<proteinExistence type="predicted"/>
<sequence length="94" mass="11141">MQGQGIQSLLSTLQRPANRPCNRVSTHSHIRRKRWFSRSRKKGWDSIPKTLGRVPESSKLPGKEGHKKLSYRALEIRTHMQHRKNYRIRSRNIK</sequence>
<accession>A0A0C3CCA0</accession>
<dbReference type="HOGENOM" id="CLU_2386404_0_0_1"/>
<evidence type="ECO:0000313" key="3">
    <source>
        <dbReference type="Proteomes" id="UP000053424"/>
    </source>
</evidence>
<reference evidence="2 3" key="1">
    <citation type="submission" date="2014-04" db="EMBL/GenBank/DDBJ databases">
        <authorList>
            <consortium name="DOE Joint Genome Institute"/>
            <person name="Kuo A."/>
            <person name="Gay G."/>
            <person name="Dore J."/>
            <person name="Kohler A."/>
            <person name="Nagy L.G."/>
            <person name="Floudas D."/>
            <person name="Copeland A."/>
            <person name="Barry K.W."/>
            <person name="Cichocki N."/>
            <person name="Veneault-Fourrey C."/>
            <person name="LaButti K."/>
            <person name="Lindquist E.A."/>
            <person name="Lipzen A."/>
            <person name="Lundell T."/>
            <person name="Morin E."/>
            <person name="Murat C."/>
            <person name="Sun H."/>
            <person name="Tunlid A."/>
            <person name="Henrissat B."/>
            <person name="Grigoriev I.V."/>
            <person name="Hibbett D.S."/>
            <person name="Martin F."/>
            <person name="Nordberg H.P."/>
            <person name="Cantor M.N."/>
            <person name="Hua S.X."/>
        </authorList>
    </citation>
    <scope>NUCLEOTIDE SEQUENCE [LARGE SCALE GENOMIC DNA]</scope>
    <source>
        <strain evidence="3">h7</strain>
    </source>
</reference>
<dbReference type="Proteomes" id="UP000053424">
    <property type="component" value="Unassembled WGS sequence"/>
</dbReference>
<feature type="region of interest" description="Disordered" evidence="1">
    <location>
        <begin position="1"/>
        <end position="26"/>
    </location>
</feature>
<feature type="region of interest" description="Disordered" evidence="1">
    <location>
        <begin position="38"/>
        <end position="66"/>
    </location>
</feature>
<feature type="compositionally biased region" description="Polar residues" evidence="1">
    <location>
        <begin position="1"/>
        <end position="15"/>
    </location>
</feature>
<evidence type="ECO:0000256" key="1">
    <source>
        <dbReference type="SAM" id="MobiDB-lite"/>
    </source>
</evidence>
<keyword evidence="3" id="KW-1185">Reference proteome</keyword>
<dbReference type="AlphaFoldDB" id="A0A0C3CCA0"/>
<organism evidence="2 3">
    <name type="scientific">Hebeloma cylindrosporum</name>
    <dbReference type="NCBI Taxonomy" id="76867"/>
    <lineage>
        <taxon>Eukaryota</taxon>
        <taxon>Fungi</taxon>
        <taxon>Dikarya</taxon>
        <taxon>Basidiomycota</taxon>
        <taxon>Agaricomycotina</taxon>
        <taxon>Agaricomycetes</taxon>
        <taxon>Agaricomycetidae</taxon>
        <taxon>Agaricales</taxon>
        <taxon>Agaricineae</taxon>
        <taxon>Hymenogastraceae</taxon>
        <taxon>Hebeloma</taxon>
    </lineage>
</organism>
<name>A0A0C3CCA0_HEBCY</name>
<reference evidence="3" key="2">
    <citation type="submission" date="2015-01" db="EMBL/GenBank/DDBJ databases">
        <title>Evolutionary Origins and Diversification of the Mycorrhizal Mutualists.</title>
        <authorList>
            <consortium name="DOE Joint Genome Institute"/>
            <consortium name="Mycorrhizal Genomics Consortium"/>
            <person name="Kohler A."/>
            <person name="Kuo A."/>
            <person name="Nagy L.G."/>
            <person name="Floudas D."/>
            <person name="Copeland A."/>
            <person name="Barry K.W."/>
            <person name="Cichocki N."/>
            <person name="Veneault-Fourrey C."/>
            <person name="LaButti K."/>
            <person name="Lindquist E.A."/>
            <person name="Lipzen A."/>
            <person name="Lundell T."/>
            <person name="Morin E."/>
            <person name="Murat C."/>
            <person name="Riley R."/>
            <person name="Ohm R."/>
            <person name="Sun H."/>
            <person name="Tunlid A."/>
            <person name="Henrissat B."/>
            <person name="Grigoriev I.V."/>
            <person name="Hibbett D.S."/>
            <person name="Martin F."/>
        </authorList>
    </citation>
    <scope>NUCLEOTIDE SEQUENCE [LARGE SCALE GENOMIC DNA]</scope>
    <source>
        <strain evidence="3">h7</strain>
    </source>
</reference>
<dbReference type="EMBL" id="KN831780">
    <property type="protein sequence ID" value="KIM41236.1"/>
    <property type="molecule type" value="Genomic_DNA"/>
</dbReference>
<gene>
    <name evidence="2" type="ORF">M413DRAFT_445275</name>
</gene>
<evidence type="ECO:0000313" key="2">
    <source>
        <dbReference type="EMBL" id="KIM41236.1"/>
    </source>
</evidence>
<protein>
    <submittedName>
        <fullName evidence="2">Uncharacterized protein</fullName>
    </submittedName>
</protein>